<keyword evidence="3 6" id="KW-0713">Self-incompatibility</keyword>
<keyword evidence="4 6" id="KW-0964">Secreted</keyword>
<comment type="caution">
    <text evidence="7">The sequence shown here is derived from an EMBL/GenBank/DDBJ whole genome shotgun (WGS) entry which is preliminary data.</text>
</comment>
<evidence type="ECO:0000256" key="2">
    <source>
        <dbReference type="ARBA" id="ARBA00005581"/>
    </source>
</evidence>
<evidence type="ECO:0000256" key="6">
    <source>
        <dbReference type="RuleBase" id="RU367044"/>
    </source>
</evidence>
<gene>
    <name evidence="7" type="ORF">QN277_022034</name>
</gene>
<dbReference type="Proteomes" id="UP001293593">
    <property type="component" value="Unassembled WGS sequence"/>
</dbReference>
<dbReference type="InterPro" id="IPR010264">
    <property type="entry name" value="Self-incomp_S1"/>
</dbReference>
<comment type="subcellular location">
    <subcellularLocation>
        <location evidence="1 6">Secreted</location>
    </subcellularLocation>
</comment>
<dbReference type="PANTHER" id="PTHR31232">
    <property type="match status" value="1"/>
</dbReference>
<proteinExistence type="inferred from homology"/>
<sequence length="144" mass="17096">MSRRFHKNIGLLILSAAVMMLASSSSKSNGVDGFLMLVKTQVKVFNHLQTHKDLMIHCRSQDDDLLVHRLRYGEHFEWSFRVNFFARTQYYCSFEWPGATRWFDIYIGWRDDKLCDTCLWGIKEDRVCMLNTTDYIGNCFEYNK</sequence>
<dbReference type="AlphaFoldDB" id="A0AAE1MQ48"/>
<reference evidence="7" key="1">
    <citation type="submission" date="2023-10" db="EMBL/GenBank/DDBJ databases">
        <title>Chromosome-level genome of the transformable northern wattle, Acacia crassicarpa.</title>
        <authorList>
            <person name="Massaro I."/>
            <person name="Sinha N.R."/>
            <person name="Poethig S."/>
            <person name="Leichty A.R."/>
        </authorList>
    </citation>
    <scope>NUCLEOTIDE SEQUENCE</scope>
    <source>
        <strain evidence="7">Acra3RX</strain>
        <tissue evidence="7">Leaf</tissue>
    </source>
</reference>
<evidence type="ECO:0000256" key="5">
    <source>
        <dbReference type="ARBA" id="ARBA00022729"/>
    </source>
</evidence>
<feature type="signal peptide" evidence="6">
    <location>
        <begin position="1"/>
        <end position="24"/>
    </location>
</feature>
<comment type="similarity">
    <text evidence="2 6">Belongs to the plant self-incompatibility (S1) protein family.</text>
</comment>
<keyword evidence="5 6" id="KW-0732">Signal</keyword>
<name>A0AAE1MQ48_9FABA</name>
<dbReference type="GO" id="GO:0060320">
    <property type="term" value="P:rejection of self pollen"/>
    <property type="evidence" value="ECO:0007669"/>
    <property type="project" value="UniProtKB-KW"/>
</dbReference>
<feature type="chain" id="PRO_5041782345" description="S-protein homolog" evidence="6">
    <location>
        <begin position="25"/>
        <end position="144"/>
    </location>
</feature>
<dbReference type="GO" id="GO:0005576">
    <property type="term" value="C:extracellular region"/>
    <property type="evidence" value="ECO:0007669"/>
    <property type="project" value="UniProtKB-SubCell"/>
</dbReference>
<dbReference type="EMBL" id="JAWXYG010000006">
    <property type="protein sequence ID" value="KAK4268796.1"/>
    <property type="molecule type" value="Genomic_DNA"/>
</dbReference>
<protein>
    <recommendedName>
        <fullName evidence="6">S-protein homolog</fullName>
    </recommendedName>
</protein>
<dbReference type="PANTHER" id="PTHR31232:SF43">
    <property type="entry name" value="S-PROTEIN HOMOLOG 29-RELATED"/>
    <property type="match status" value="1"/>
</dbReference>
<organism evidence="7 8">
    <name type="scientific">Acacia crassicarpa</name>
    <name type="common">northern wattle</name>
    <dbReference type="NCBI Taxonomy" id="499986"/>
    <lineage>
        <taxon>Eukaryota</taxon>
        <taxon>Viridiplantae</taxon>
        <taxon>Streptophyta</taxon>
        <taxon>Embryophyta</taxon>
        <taxon>Tracheophyta</taxon>
        <taxon>Spermatophyta</taxon>
        <taxon>Magnoliopsida</taxon>
        <taxon>eudicotyledons</taxon>
        <taxon>Gunneridae</taxon>
        <taxon>Pentapetalae</taxon>
        <taxon>rosids</taxon>
        <taxon>fabids</taxon>
        <taxon>Fabales</taxon>
        <taxon>Fabaceae</taxon>
        <taxon>Caesalpinioideae</taxon>
        <taxon>mimosoid clade</taxon>
        <taxon>Acacieae</taxon>
        <taxon>Acacia</taxon>
    </lineage>
</organism>
<evidence type="ECO:0000313" key="8">
    <source>
        <dbReference type="Proteomes" id="UP001293593"/>
    </source>
</evidence>
<evidence type="ECO:0000256" key="3">
    <source>
        <dbReference type="ARBA" id="ARBA00022471"/>
    </source>
</evidence>
<accession>A0AAE1MQ48</accession>
<dbReference type="Pfam" id="PF05938">
    <property type="entry name" value="Self-incomp_S1"/>
    <property type="match status" value="1"/>
</dbReference>
<evidence type="ECO:0000256" key="4">
    <source>
        <dbReference type="ARBA" id="ARBA00022525"/>
    </source>
</evidence>
<evidence type="ECO:0000313" key="7">
    <source>
        <dbReference type="EMBL" id="KAK4268796.1"/>
    </source>
</evidence>
<keyword evidence="8" id="KW-1185">Reference proteome</keyword>
<evidence type="ECO:0000256" key="1">
    <source>
        <dbReference type="ARBA" id="ARBA00004613"/>
    </source>
</evidence>